<dbReference type="STRING" id="633194.SAMN05421759_11524"/>
<organism evidence="2 3">
    <name type="scientific">Roseivivax lentus</name>
    <dbReference type="NCBI Taxonomy" id="633194"/>
    <lineage>
        <taxon>Bacteria</taxon>
        <taxon>Pseudomonadati</taxon>
        <taxon>Pseudomonadota</taxon>
        <taxon>Alphaproteobacteria</taxon>
        <taxon>Rhodobacterales</taxon>
        <taxon>Roseobacteraceae</taxon>
        <taxon>Roseivivax</taxon>
    </lineage>
</organism>
<name>A0A1N7PFN8_9RHOB</name>
<feature type="transmembrane region" description="Helical" evidence="1">
    <location>
        <begin position="38"/>
        <end position="56"/>
    </location>
</feature>
<feature type="transmembrane region" description="Helical" evidence="1">
    <location>
        <begin position="88"/>
        <end position="107"/>
    </location>
</feature>
<keyword evidence="3" id="KW-1185">Reference proteome</keyword>
<protein>
    <submittedName>
        <fullName evidence="2">Uncharacterized protein</fullName>
    </submittedName>
</protein>
<evidence type="ECO:0000256" key="1">
    <source>
        <dbReference type="SAM" id="Phobius"/>
    </source>
</evidence>
<reference evidence="3" key="1">
    <citation type="submission" date="2017-01" db="EMBL/GenBank/DDBJ databases">
        <authorList>
            <person name="Varghese N."/>
            <person name="Submissions S."/>
        </authorList>
    </citation>
    <scope>NUCLEOTIDE SEQUENCE [LARGE SCALE GENOMIC DNA]</scope>
    <source>
        <strain evidence="3">DSM 29430</strain>
    </source>
</reference>
<evidence type="ECO:0000313" key="2">
    <source>
        <dbReference type="EMBL" id="SIT09169.1"/>
    </source>
</evidence>
<dbReference type="EMBL" id="FTOQ01000015">
    <property type="protein sequence ID" value="SIT09169.1"/>
    <property type="molecule type" value="Genomic_DNA"/>
</dbReference>
<accession>A0A1N7PFN8</accession>
<proteinExistence type="predicted"/>
<keyword evidence="1" id="KW-0812">Transmembrane</keyword>
<keyword evidence="1" id="KW-0472">Membrane</keyword>
<keyword evidence="1" id="KW-1133">Transmembrane helix</keyword>
<feature type="transmembrane region" description="Helical" evidence="1">
    <location>
        <begin position="63"/>
        <end position="82"/>
    </location>
</feature>
<evidence type="ECO:0000313" key="3">
    <source>
        <dbReference type="Proteomes" id="UP000186684"/>
    </source>
</evidence>
<sequence>MLSFAANLAVAAAVLGALWRDLPRMTRALGPDGASRRLLAAILATLACASIAGLARPDKAAEIAHTLFPLQILATLIALPLLGLRARAAQVAGLLALLHLGTMVTLYS</sequence>
<gene>
    <name evidence="2" type="ORF">SAMN05421759_11524</name>
</gene>
<dbReference type="AlphaFoldDB" id="A0A1N7PFN8"/>
<dbReference type="Proteomes" id="UP000186684">
    <property type="component" value="Unassembled WGS sequence"/>
</dbReference>